<name>A0A391NMB3_9EUKA</name>
<keyword evidence="7 13" id="KW-0479">Metal-binding</keyword>
<dbReference type="InterPro" id="IPR058240">
    <property type="entry name" value="rSAM_sf"/>
</dbReference>
<dbReference type="InterPro" id="IPR007197">
    <property type="entry name" value="rSAM"/>
</dbReference>
<keyword evidence="16" id="KW-1185">Reference proteome</keyword>
<gene>
    <name evidence="15" type="ORF">KIPB_002278</name>
</gene>
<dbReference type="InterPro" id="IPR034457">
    <property type="entry name" value="Organic_radical-activating"/>
</dbReference>
<evidence type="ECO:0000256" key="4">
    <source>
        <dbReference type="ARBA" id="ARBA00014281"/>
    </source>
</evidence>
<dbReference type="Gene3D" id="3.20.20.70">
    <property type="entry name" value="Aldolase class I"/>
    <property type="match status" value="1"/>
</dbReference>
<dbReference type="GO" id="GO:0020037">
    <property type="term" value="F:heme binding"/>
    <property type="evidence" value="ECO:0007669"/>
    <property type="project" value="InterPro"/>
</dbReference>
<dbReference type="PIRSF" id="PIRSF000368">
    <property type="entry name" value="NrdG"/>
    <property type="match status" value="1"/>
</dbReference>
<reference evidence="15 16" key="1">
    <citation type="journal article" date="2018" name="PLoS ONE">
        <title>The draft genome of Kipferlia bialata reveals reductive genome evolution in fornicate parasites.</title>
        <authorList>
            <person name="Tanifuji G."/>
            <person name="Takabayashi S."/>
            <person name="Kume K."/>
            <person name="Takagi M."/>
            <person name="Nakayama T."/>
            <person name="Kamikawa R."/>
            <person name="Inagaki Y."/>
            <person name="Hashimoto T."/>
        </authorList>
    </citation>
    <scope>NUCLEOTIDE SEQUENCE [LARGE SCALE GENOMIC DNA]</scope>
    <source>
        <strain evidence="15">NY0173</strain>
    </source>
</reference>
<feature type="domain" description="Cytochrome c" evidence="14">
    <location>
        <begin position="18"/>
        <end position="128"/>
    </location>
</feature>
<evidence type="ECO:0000313" key="15">
    <source>
        <dbReference type="EMBL" id="GCA62250.1"/>
    </source>
</evidence>
<dbReference type="InterPro" id="IPR013785">
    <property type="entry name" value="Aldolase_TIM"/>
</dbReference>
<dbReference type="SFLD" id="SFLDG01063">
    <property type="entry name" value="activating_enzymes__group_1"/>
    <property type="match status" value="1"/>
</dbReference>
<evidence type="ECO:0000256" key="10">
    <source>
        <dbReference type="ARBA" id="ARBA00023014"/>
    </source>
</evidence>
<dbReference type="CDD" id="cd01335">
    <property type="entry name" value="Radical_SAM"/>
    <property type="match status" value="1"/>
</dbReference>
<evidence type="ECO:0000256" key="5">
    <source>
        <dbReference type="ARBA" id="ARBA00022485"/>
    </source>
</evidence>
<comment type="similarity">
    <text evidence="3">Belongs to the organic radical-activating enzymes family.</text>
</comment>
<dbReference type="InterPro" id="IPR012837">
    <property type="entry name" value="NrdG"/>
</dbReference>
<evidence type="ECO:0000259" key="14">
    <source>
        <dbReference type="PROSITE" id="PS51007"/>
    </source>
</evidence>
<dbReference type="GO" id="GO:0009055">
    <property type="term" value="F:electron transfer activity"/>
    <property type="evidence" value="ECO:0007669"/>
    <property type="project" value="InterPro"/>
</dbReference>
<keyword evidence="6" id="KW-0949">S-adenosyl-L-methionine</keyword>
<dbReference type="SFLD" id="SFLDS00029">
    <property type="entry name" value="Radical_SAM"/>
    <property type="match status" value="1"/>
</dbReference>
<keyword evidence="9 13" id="KW-0408">Iron</keyword>
<comment type="catalytic activity">
    <reaction evidence="12">
        <text>glycyl-[protein] + reduced [flavodoxin] + S-adenosyl-L-methionine = glycin-2-yl radical-[protein] + semiquinone [flavodoxin] + 5'-deoxyadenosine + L-methionine + H(+)</text>
        <dbReference type="Rhea" id="RHEA:61976"/>
        <dbReference type="Rhea" id="RHEA-COMP:10622"/>
        <dbReference type="Rhea" id="RHEA-COMP:14480"/>
        <dbReference type="Rhea" id="RHEA-COMP:15993"/>
        <dbReference type="Rhea" id="RHEA-COMP:15994"/>
        <dbReference type="ChEBI" id="CHEBI:15378"/>
        <dbReference type="ChEBI" id="CHEBI:17319"/>
        <dbReference type="ChEBI" id="CHEBI:29947"/>
        <dbReference type="ChEBI" id="CHEBI:32722"/>
        <dbReference type="ChEBI" id="CHEBI:57618"/>
        <dbReference type="ChEBI" id="CHEBI:57844"/>
        <dbReference type="ChEBI" id="CHEBI:59789"/>
        <dbReference type="ChEBI" id="CHEBI:140311"/>
    </reaction>
</comment>
<dbReference type="InterPro" id="IPR009056">
    <property type="entry name" value="Cyt_c-like_dom"/>
</dbReference>
<dbReference type="Pfam" id="PF13353">
    <property type="entry name" value="Fer4_12"/>
    <property type="match status" value="1"/>
</dbReference>
<evidence type="ECO:0000256" key="13">
    <source>
        <dbReference type="PROSITE-ProRule" id="PRU00433"/>
    </source>
</evidence>
<comment type="function">
    <text evidence="2">Activation of anaerobic ribonucleoside-triphosphate reductase under anaerobic conditions by generation of an organic free radical, using S-adenosylmethionine and reduced flavodoxin as cosubstrates to produce 5'-deoxy-adenosine.</text>
</comment>
<keyword evidence="10" id="KW-0411">Iron-sulfur</keyword>
<dbReference type="OrthoDB" id="412320at2759"/>
<evidence type="ECO:0000256" key="6">
    <source>
        <dbReference type="ARBA" id="ARBA00022691"/>
    </source>
</evidence>
<comment type="cofactor">
    <cofactor evidence="1">
        <name>[4Fe-4S] cluster</name>
        <dbReference type="ChEBI" id="CHEBI:49883"/>
    </cofactor>
</comment>
<dbReference type="Proteomes" id="UP000265618">
    <property type="component" value="Unassembled WGS sequence"/>
</dbReference>
<keyword evidence="13" id="KW-0349">Heme</keyword>
<evidence type="ECO:0000313" key="16">
    <source>
        <dbReference type="Proteomes" id="UP000265618"/>
    </source>
</evidence>
<dbReference type="SFLD" id="SFLDG01066">
    <property type="entry name" value="organic_radical-activating_enz"/>
    <property type="match status" value="1"/>
</dbReference>
<evidence type="ECO:0000256" key="12">
    <source>
        <dbReference type="ARBA" id="ARBA00047365"/>
    </source>
</evidence>
<dbReference type="SFLD" id="SFLDF00299">
    <property type="entry name" value="anaerobic_ribonucleoside-triph"/>
    <property type="match status" value="1"/>
</dbReference>
<protein>
    <recommendedName>
        <fullName evidence="4">Anaerobic ribonucleoside-triphosphate reductase-activating protein</fullName>
    </recommendedName>
    <alternativeName>
        <fullName evidence="11">Class III anaerobic ribonucleotide reductase small component</fullName>
    </alternativeName>
</protein>
<organism evidence="15 16">
    <name type="scientific">Kipferlia bialata</name>
    <dbReference type="NCBI Taxonomy" id="797122"/>
    <lineage>
        <taxon>Eukaryota</taxon>
        <taxon>Metamonada</taxon>
        <taxon>Carpediemonas-like organisms</taxon>
        <taxon>Kipferlia</taxon>
    </lineage>
</organism>
<evidence type="ECO:0000256" key="11">
    <source>
        <dbReference type="ARBA" id="ARBA00033436"/>
    </source>
</evidence>
<evidence type="ECO:0000256" key="3">
    <source>
        <dbReference type="ARBA" id="ARBA00009777"/>
    </source>
</evidence>
<dbReference type="EMBL" id="BDIP01000365">
    <property type="protein sequence ID" value="GCA62250.1"/>
    <property type="molecule type" value="Genomic_DNA"/>
</dbReference>
<dbReference type="PANTHER" id="PTHR30352:SF2">
    <property type="entry name" value="ANAEROBIC RIBONUCLEOSIDE-TRIPHOSPHATE REDUCTASE-ACTIVATING PROTEIN"/>
    <property type="match status" value="1"/>
</dbReference>
<comment type="caution">
    <text evidence="15">The sequence shown here is derived from an EMBL/GenBank/DDBJ whole genome shotgun (WGS) entry which is preliminary data.</text>
</comment>
<evidence type="ECO:0000256" key="9">
    <source>
        <dbReference type="ARBA" id="ARBA00023004"/>
    </source>
</evidence>
<dbReference type="PROSITE" id="PS51007">
    <property type="entry name" value="CYTC"/>
    <property type="match status" value="1"/>
</dbReference>
<dbReference type="GO" id="GO:0051539">
    <property type="term" value="F:4 iron, 4 sulfur cluster binding"/>
    <property type="evidence" value="ECO:0007669"/>
    <property type="project" value="UniProtKB-KW"/>
</dbReference>
<dbReference type="PANTHER" id="PTHR30352">
    <property type="entry name" value="PYRUVATE FORMATE-LYASE-ACTIVATING ENZYME"/>
    <property type="match status" value="1"/>
</dbReference>
<accession>A0A391NMB3</accession>
<keyword evidence="8" id="KW-0560">Oxidoreductase</keyword>
<dbReference type="InterPro" id="IPR001989">
    <property type="entry name" value="Radical_activat_CS"/>
</dbReference>
<evidence type="ECO:0000256" key="2">
    <source>
        <dbReference type="ARBA" id="ARBA00003852"/>
    </source>
</evidence>
<sequence>MPALLEIPVRVSGIKYDGSIADGPGMRTVVFLQGCDKRCKGCHNPETWDPKGGVAYSVQGLADEIMARSEFRRVTISGGEPLLQPEAVLALIRTLKDKGYDVCVYTGRHRSCVPQDIEDAADYLKVGEFMEELKTSVIPYMGSSNQEFIYLNEERLSGSAPCPK</sequence>
<dbReference type="SUPFAM" id="SSF102114">
    <property type="entry name" value="Radical SAM enzymes"/>
    <property type="match status" value="1"/>
</dbReference>
<dbReference type="GO" id="GO:0004748">
    <property type="term" value="F:ribonucleoside-diphosphate reductase activity, thioredoxin disulfide as acceptor"/>
    <property type="evidence" value="ECO:0007669"/>
    <property type="project" value="TreeGrafter"/>
</dbReference>
<dbReference type="GO" id="GO:0043365">
    <property type="term" value="F:[formate-C-acetyltransferase]-activating enzyme activity"/>
    <property type="evidence" value="ECO:0007669"/>
    <property type="project" value="InterPro"/>
</dbReference>
<keyword evidence="5" id="KW-0004">4Fe-4S</keyword>
<dbReference type="PROSITE" id="PS01087">
    <property type="entry name" value="RADICAL_ACTIVATING"/>
    <property type="match status" value="1"/>
</dbReference>
<dbReference type="GO" id="GO:0046872">
    <property type="term" value="F:metal ion binding"/>
    <property type="evidence" value="ECO:0007669"/>
    <property type="project" value="UniProtKB-KW"/>
</dbReference>
<evidence type="ECO:0000256" key="1">
    <source>
        <dbReference type="ARBA" id="ARBA00001966"/>
    </source>
</evidence>
<evidence type="ECO:0000256" key="7">
    <source>
        <dbReference type="ARBA" id="ARBA00022723"/>
    </source>
</evidence>
<evidence type="ECO:0000256" key="8">
    <source>
        <dbReference type="ARBA" id="ARBA00023002"/>
    </source>
</evidence>
<proteinExistence type="inferred from homology"/>
<dbReference type="AlphaFoldDB" id="A0A391NMB3"/>